<sequence>MKGKDLYIRVRFRGAQKLGLTRIGSGPEPNRFFLAQAKTGSGKNRVGSEPKKPYPVEPVPGPEPGPENRSSEPGLVRPEPGMPEPIFWRTGFGFFRPNLEEPATNCGFVRWLDKPMCPRSMQVIPGLLRSKNLFEAKLSDKIIEAHSFFEFPIEYRHRSRSGREKKPKLSSLRIWGCEMYVKRYPKRTLGYYFENPNENKVFVARNGTFIEENFLNFKSTRNDELQTQDLHRSNLVLHEPNRYLGFLITKDDGDFNEPTSYGDIVSGKEYEQ</sequence>
<reference evidence="2" key="1">
    <citation type="submission" date="2023-03" db="EMBL/GenBank/DDBJ databases">
        <title>Chromosome-scale reference genome and RAD-based genetic map of yellow starthistle (Centaurea solstitialis) reveal putative structural variation and QTLs associated with invader traits.</title>
        <authorList>
            <person name="Reatini B."/>
            <person name="Cang F.A."/>
            <person name="Jiang Q."/>
            <person name="Mckibben M.T.W."/>
            <person name="Barker M.S."/>
            <person name="Rieseberg L.H."/>
            <person name="Dlugosch K.M."/>
        </authorList>
    </citation>
    <scope>NUCLEOTIDE SEQUENCE</scope>
    <source>
        <strain evidence="2">CAN-66</strain>
        <tissue evidence="2">Leaf</tissue>
    </source>
</reference>
<dbReference type="Proteomes" id="UP001172457">
    <property type="component" value="Chromosome 5"/>
</dbReference>
<gene>
    <name evidence="2" type="ORF">OSB04_019432</name>
</gene>
<comment type="caution">
    <text evidence="2">The sequence shown here is derived from an EMBL/GenBank/DDBJ whole genome shotgun (WGS) entry which is preliminary data.</text>
</comment>
<name>A0AA38WE91_9ASTR</name>
<keyword evidence="3" id="KW-1185">Reference proteome</keyword>
<dbReference type="AlphaFoldDB" id="A0AA38WE91"/>
<evidence type="ECO:0000313" key="3">
    <source>
        <dbReference type="Proteomes" id="UP001172457"/>
    </source>
</evidence>
<dbReference type="EMBL" id="JARYMX010000005">
    <property type="protein sequence ID" value="KAJ9546889.1"/>
    <property type="molecule type" value="Genomic_DNA"/>
</dbReference>
<proteinExistence type="predicted"/>
<feature type="compositionally biased region" description="Pro residues" evidence="1">
    <location>
        <begin position="55"/>
        <end position="65"/>
    </location>
</feature>
<protein>
    <submittedName>
        <fullName evidence="2">Uncharacterized protein</fullName>
    </submittedName>
</protein>
<evidence type="ECO:0000256" key="1">
    <source>
        <dbReference type="SAM" id="MobiDB-lite"/>
    </source>
</evidence>
<accession>A0AA38WE91</accession>
<organism evidence="2 3">
    <name type="scientific">Centaurea solstitialis</name>
    <name type="common">yellow star-thistle</name>
    <dbReference type="NCBI Taxonomy" id="347529"/>
    <lineage>
        <taxon>Eukaryota</taxon>
        <taxon>Viridiplantae</taxon>
        <taxon>Streptophyta</taxon>
        <taxon>Embryophyta</taxon>
        <taxon>Tracheophyta</taxon>
        <taxon>Spermatophyta</taxon>
        <taxon>Magnoliopsida</taxon>
        <taxon>eudicotyledons</taxon>
        <taxon>Gunneridae</taxon>
        <taxon>Pentapetalae</taxon>
        <taxon>asterids</taxon>
        <taxon>campanulids</taxon>
        <taxon>Asterales</taxon>
        <taxon>Asteraceae</taxon>
        <taxon>Carduoideae</taxon>
        <taxon>Cardueae</taxon>
        <taxon>Centaureinae</taxon>
        <taxon>Centaurea</taxon>
    </lineage>
</organism>
<feature type="region of interest" description="Disordered" evidence="1">
    <location>
        <begin position="37"/>
        <end position="80"/>
    </location>
</feature>
<evidence type="ECO:0000313" key="2">
    <source>
        <dbReference type="EMBL" id="KAJ9546889.1"/>
    </source>
</evidence>